<evidence type="ECO:0000256" key="1">
    <source>
        <dbReference type="ARBA" id="ARBA00008724"/>
    </source>
</evidence>
<dbReference type="InterPro" id="IPR026564">
    <property type="entry name" value="Transcrip_reg_TACO1-like_dom3"/>
</dbReference>
<keyword evidence="2 6" id="KW-0963">Cytoplasm</keyword>
<comment type="caution">
    <text evidence="9">The sequence shown here is derived from an EMBL/GenBank/DDBJ whole genome shotgun (WGS) entry which is preliminary data.</text>
</comment>
<dbReference type="PANTHER" id="PTHR12532">
    <property type="entry name" value="TRANSLATIONAL ACTIVATOR OF CYTOCHROME C OXIDASE 1"/>
    <property type="match status" value="1"/>
</dbReference>
<proteinExistence type="inferred from homology"/>
<dbReference type="InterPro" id="IPR017856">
    <property type="entry name" value="Integrase-like_N"/>
</dbReference>
<dbReference type="Pfam" id="PF20772">
    <property type="entry name" value="TACO1_YebC_N"/>
    <property type="match status" value="1"/>
</dbReference>
<evidence type="ECO:0000259" key="7">
    <source>
        <dbReference type="Pfam" id="PF01709"/>
    </source>
</evidence>
<dbReference type="Proteomes" id="UP000176628">
    <property type="component" value="Unassembled WGS sequence"/>
</dbReference>
<sequence>MSGHSKWSQIKRQKTSTDVKRGQLFSKLASAITIAAKEGGSGDPQTNFKLRMVLEQAKAVNMPKENIQRAIERGLGKGDAGIILEEVVYEGFGPGGIAIIAEATTDNRNRANSEIKKVLELAGGRLAGSNSVLWGFEKKGMIMVKSDKSFDESFMVAAEAGAEDLEEAGNVFEIYTKIEDLEKVKKNLIDRGFKIVTSELTLKPTDIVKITDLNLAQKVLTLMDKLDELDFVQKVYSNFDIPDKLLV</sequence>
<evidence type="ECO:0000313" key="9">
    <source>
        <dbReference type="EMBL" id="OGD86169.1"/>
    </source>
</evidence>
<reference evidence="9 10" key="1">
    <citation type="journal article" date="2016" name="Nat. Commun.">
        <title>Thousands of microbial genomes shed light on interconnected biogeochemical processes in an aquifer system.</title>
        <authorList>
            <person name="Anantharaman K."/>
            <person name="Brown C.T."/>
            <person name="Hug L.A."/>
            <person name="Sharon I."/>
            <person name="Castelle C.J."/>
            <person name="Probst A.J."/>
            <person name="Thomas B.C."/>
            <person name="Singh A."/>
            <person name="Wilkins M.J."/>
            <person name="Karaoz U."/>
            <person name="Brodie E.L."/>
            <person name="Williams K.H."/>
            <person name="Hubbard S.S."/>
            <person name="Banfield J.F."/>
        </authorList>
    </citation>
    <scope>NUCLEOTIDE SEQUENCE [LARGE SCALE GENOMIC DNA]</scope>
</reference>
<dbReference type="InterPro" id="IPR029072">
    <property type="entry name" value="YebC-like"/>
</dbReference>
<dbReference type="NCBIfam" id="NF009044">
    <property type="entry name" value="PRK12378.1"/>
    <property type="match status" value="1"/>
</dbReference>
<name>A0A1F5G2U7_9BACT</name>
<dbReference type="InterPro" id="IPR002876">
    <property type="entry name" value="Transcrip_reg_TACO1-like"/>
</dbReference>
<protein>
    <recommendedName>
        <fullName evidence="6">Probable transcriptional regulatory protein A2Z23_02235</fullName>
    </recommendedName>
</protein>
<evidence type="ECO:0000256" key="6">
    <source>
        <dbReference type="HAMAP-Rule" id="MF_00693"/>
    </source>
</evidence>
<keyword evidence="4 6" id="KW-0238">DNA-binding</keyword>
<dbReference type="GO" id="GO:0005829">
    <property type="term" value="C:cytosol"/>
    <property type="evidence" value="ECO:0007669"/>
    <property type="project" value="TreeGrafter"/>
</dbReference>
<dbReference type="FunFam" id="1.10.10.200:FF:000002">
    <property type="entry name" value="Probable transcriptional regulatory protein CLM62_37755"/>
    <property type="match status" value="1"/>
</dbReference>
<comment type="subcellular location">
    <subcellularLocation>
        <location evidence="6">Cytoplasm</location>
    </subcellularLocation>
</comment>
<gene>
    <name evidence="9" type="ORF">A2Z23_02235</name>
</gene>
<comment type="similarity">
    <text evidence="1 6">Belongs to the TACO1 family.</text>
</comment>
<evidence type="ECO:0000313" key="10">
    <source>
        <dbReference type="Proteomes" id="UP000176628"/>
    </source>
</evidence>
<dbReference type="NCBIfam" id="TIGR01033">
    <property type="entry name" value="YebC/PmpR family DNA-binding transcriptional regulator"/>
    <property type="match status" value="1"/>
</dbReference>
<accession>A0A1F5G2U7</accession>
<evidence type="ECO:0000256" key="2">
    <source>
        <dbReference type="ARBA" id="ARBA00022490"/>
    </source>
</evidence>
<feature type="domain" description="TACO1/YebC-like N-terminal" evidence="8">
    <location>
        <begin position="5"/>
        <end position="77"/>
    </location>
</feature>
<dbReference type="GO" id="GO:0006355">
    <property type="term" value="P:regulation of DNA-templated transcription"/>
    <property type="evidence" value="ECO:0007669"/>
    <property type="project" value="UniProtKB-UniRule"/>
</dbReference>
<dbReference type="InterPro" id="IPR048300">
    <property type="entry name" value="TACO1_YebC-like_2nd/3rd_dom"/>
</dbReference>
<evidence type="ECO:0000259" key="8">
    <source>
        <dbReference type="Pfam" id="PF20772"/>
    </source>
</evidence>
<feature type="domain" description="TACO1/YebC-like second and third" evidence="7">
    <location>
        <begin position="84"/>
        <end position="239"/>
    </location>
</feature>
<dbReference type="SUPFAM" id="SSF75625">
    <property type="entry name" value="YebC-like"/>
    <property type="match status" value="1"/>
</dbReference>
<dbReference type="NCBIfam" id="NF001030">
    <property type="entry name" value="PRK00110.1"/>
    <property type="match status" value="1"/>
</dbReference>
<evidence type="ECO:0000256" key="3">
    <source>
        <dbReference type="ARBA" id="ARBA00023015"/>
    </source>
</evidence>
<organism evidence="9 10">
    <name type="scientific">Candidatus Curtissbacteria bacterium RBG_16_39_7</name>
    <dbReference type="NCBI Taxonomy" id="1797707"/>
    <lineage>
        <taxon>Bacteria</taxon>
        <taxon>Candidatus Curtissiibacteriota</taxon>
    </lineage>
</organism>
<evidence type="ECO:0000256" key="4">
    <source>
        <dbReference type="ARBA" id="ARBA00023125"/>
    </source>
</evidence>
<dbReference type="Pfam" id="PF01709">
    <property type="entry name" value="Transcrip_reg"/>
    <property type="match status" value="1"/>
</dbReference>
<dbReference type="Gene3D" id="3.30.70.980">
    <property type="match status" value="2"/>
</dbReference>
<dbReference type="InterPro" id="IPR049083">
    <property type="entry name" value="TACO1_YebC_N"/>
</dbReference>
<dbReference type="HAMAP" id="MF_00693">
    <property type="entry name" value="Transcrip_reg_TACO1"/>
    <property type="match status" value="1"/>
</dbReference>
<dbReference type="Gene3D" id="1.10.10.200">
    <property type="match status" value="1"/>
</dbReference>
<keyword evidence="5 6" id="KW-0804">Transcription</keyword>
<dbReference type="AlphaFoldDB" id="A0A1F5G2U7"/>
<evidence type="ECO:0000256" key="5">
    <source>
        <dbReference type="ARBA" id="ARBA00023163"/>
    </source>
</evidence>
<keyword evidence="3 6" id="KW-0805">Transcription regulation</keyword>
<dbReference type="PANTHER" id="PTHR12532:SF6">
    <property type="entry name" value="TRANSCRIPTIONAL REGULATORY PROTEIN YEBC-RELATED"/>
    <property type="match status" value="1"/>
</dbReference>
<dbReference type="GO" id="GO:0003677">
    <property type="term" value="F:DNA binding"/>
    <property type="evidence" value="ECO:0007669"/>
    <property type="project" value="UniProtKB-UniRule"/>
</dbReference>
<dbReference type="EMBL" id="MFAV01000029">
    <property type="protein sequence ID" value="OGD86169.1"/>
    <property type="molecule type" value="Genomic_DNA"/>
</dbReference>